<dbReference type="InterPro" id="IPR025232">
    <property type="entry name" value="DUF4174"/>
</dbReference>
<feature type="signal peptide" evidence="2">
    <location>
        <begin position="1"/>
        <end position="25"/>
    </location>
</feature>
<keyword evidence="5" id="KW-1185">Reference proteome</keyword>
<evidence type="ECO:0000313" key="5">
    <source>
        <dbReference type="Proteomes" id="UP000280066"/>
    </source>
</evidence>
<dbReference type="AlphaFoldDB" id="A0A3R9NI64"/>
<sequence>MTMGRMKRYWLMCWALALLASGARAQQPGSALAAAIRAGKWQQRILLLCAPSPDNAALRRQQALLRPVGRELNARDMVVRVVVPDQLSAPDQRYLREQLRVKTGGFVLLLIGKDGGVKRRETAPLPAAELFSTVDAMPMRQQEMRPRQ</sequence>
<evidence type="ECO:0000256" key="1">
    <source>
        <dbReference type="ARBA" id="ARBA00022729"/>
    </source>
</evidence>
<feature type="chain" id="PRO_5018774386" evidence="2">
    <location>
        <begin position="26"/>
        <end position="148"/>
    </location>
</feature>
<feature type="domain" description="DUF4174" evidence="3">
    <location>
        <begin position="40"/>
        <end position="143"/>
    </location>
</feature>
<dbReference type="EMBL" id="RWIS01000003">
    <property type="protein sequence ID" value="RSK35497.1"/>
    <property type="molecule type" value="Genomic_DNA"/>
</dbReference>
<protein>
    <submittedName>
        <fullName evidence="4">DUF4174 domain-containing protein</fullName>
    </submittedName>
</protein>
<dbReference type="Proteomes" id="UP000280066">
    <property type="component" value="Unassembled WGS sequence"/>
</dbReference>
<organism evidence="4 5">
    <name type="scientific">Hymenobacter metallilatus</name>
    <dbReference type="NCBI Taxonomy" id="2493666"/>
    <lineage>
        <taxon>Bacteria</taxon>
        <taxon>Pseudomonadati</taxon>
        <taxon>Bacteroidota</taxon>
        <taxon>Cytophagia</taxon>
        <taxon>Cytophagales</taxon>
        <taxon>Hymenobacteraceae</taxon>
        <taxon>Hymenobacter</taxon>
    </lineage>
</organism>
<evidence type="ECO:0000256" key="2">
    <source>
        <dbReference type="SAM" id="SignalP"/>
    </source>
</evidence>
<evidence type="ECO:0000259" key="3">
    <source>
        <dbReference type="Pfam" id="PF13778"/>
    </source>
</evidence>
<gene>
    <name evidence="4" type="ORF">EI290_07310</name>
</gene>
<comment type="caution">
    <text evidence="4">The sequence shown here is derived from an EMBL/GenBank/DDBJ whole genome shotgun (WGS) entry which is preliminary data.</text>
</comment>
<dbReference type="Pfam" id="PF13778">
    <property type="entry name" value="DUF4174"/>
    <property type="match status" value="1"/>
</dbReference>
<reference evidence="4 5" key="1">
    <citation type="submission" date="2018-12" db="EMBL/GenBank/DDBJ databases">
        <authorList>
            <person name="Feng G."/>
            <person name="Zhu H."/>
        </authorList>
    </citation>
    <scope>NUCLEOTIDE SEQUENCE [LARGE SCALE GENOMIC DNA]</scope>
    <source>
        <strain evidence="4 5">9PBR-2</strain>
    </source>
</reference>
<dbReference type="OrthoDB" id="7362103at2"/>
<proteinExistence type="predicted"/>
<evidence type="ECO:0000313" key="4">
    <source>
        <dbReference type="EMBL" id="RSK35497.1"/>
    </source>
</evidence>
<name>A0A3R9NI64_9BACT</name>
<keyword evidence="1 2" id="KW-0732">Signal</keyword>
<accession>A0A3R9NI64</accession>